<dbReference type="InterPro" id="IPR045601">
    <property type="entry name" value="DUF6455"/>
</dbReference>
<sequence>MPTNTTMKRHADLVDRMATTLGIDLEEKMLEGLIMPDGVCDAVLNCTGCANPDDCDGWLKAQVAPVDSVPDGCRNAEMFKRLKAGKPA</sequence>
<dbReference type="Pfam" id="PF20056">
    <property type="entry name" value="DUF6455"/>
    <property type="match status" value="1"/>
</dbReference>
<evidence type="ECO:0000313" key="3">
    <source>
        <dbReference type="Proteomes" id="UP000193827"/>
    </source>
</evidence>
<keyword evidence="3" id="KW-1185">Reference proteome</keyword>
<feature type="domain" description="DUF6455" evidence="1">
    <location>
        <begin position="1"/>
        <end position="84"/>
    </location>
</feature>
<evidence type="ECO:0000313" key="2">
    <source>
        <dbReference type="EMBL" id="SLN50887.1"/>
    </source>
</evidence>
<accession>A0A1Y5SXK1</accession>
<dbReference type="RefSeq" id="WP_085892881.1">
    <property type="nucleotide sequence ID" value="NZ_FWFL01000006.1"/>
</dbReference>
<dbReference type="OrthoDB" id="7961152at2"/>
<protein>
    <recommendedName>
        <fullName evidence="1">DUF6455 domain-containing protein</fullName>
    </recommendedName>
</protein>
<organism evidence="2 3">
    <name type="scientific">Roseovarius litorisediminis</name>
    <dbReference type="NCBI Taxonomy" id="1312363"/>
    <lineage>
        <taxon>Bacteria</taxon>
        <taxon>Pseudomonadati</taxon>
        <taxon>Pseudomonadota</taxon>
        <taxon>Alphaproteobacteria</taxon>
        <taxon>Rhodobacterales</taxon>
        <taxon>Roseobacteraceae</taxon>
        <taxon>Roseovarius</taxon>
    </lineage>
</organism>
<proteinExistence type="predicted"/>
<gene>
    <name evidence="2" type="ORF">PEL8287_02667</name>
</gene>
<dbReference type="AlphaFoldDB" id="A0A1Y5SXK1"/>
<evidence type="ECO:0000259" key="1">
    <source>
        <dbReference type="Pfam" id="PF20056"/>
    </source>
</evidence>
<name>A0A1Y5SXK1_9RHOB</name>
<dbReference type="Proteomes" id="UP000193827">
    <property type="component" value="Unassembled WGS sequence"/>
</dbReference>
<dbReference type="EMBL" id="FWFL01000006">
    <property type="protein sequence ID" value="SLN50887.1"/>
    <property type="molecule type" value="Genomic_DNA"/>
</dbReference>
<reference evidence="2 3" key="1">
    <citation type="submission" date="2017-03" db="EMBL/GenBank/DDBJ databases">
        <authorList>
            <person name="Afonso C.L."/>
            <person name="Miller P.J."/>
            <person name="Scott M.A."/>
            <person name="Spackman E."/>
            <person name="Goraichik I."/>
            <person name="Dimitrov K.M."/>
            <person name="Suarez D.L."/>
            <person name="Swayne D.E."/>
        </authorList>
    </citation>
    <scope>NUCLEOTIDE SEQUENCE [LARGE SCALE GENOMIC DNA]</scope>
    <source>
        <strain evidence="2 3">CECT 8287</strain>
    </source>
</reference>